<keyword evidence="2" id="KW-1185">Reference proteome</keyword>
<organism evidence="1 2">
    <name type="scientific">Acorus calamus</name>
    <name type="common">Sweet flag</name>
    <dbReference type="NCBI Taxonomy" id="4465"/>
    <lineage>
        <taxon>Eukaryota</taxon>
        <taxon>Viridiplantae</taxon>
        <taxon>Streptophyta</taxon>
        <taxon>Embryophyta</taxon>
        <taxon>Tracheophyta</taxon>
        <taxon>Spermatophyta</taxon>
        <taxon>Magnoliopsida</taxon>
        <taxon>Liliopsida</taxon>
        <taxon>Acoraceae</taxon>
        <taxon>Acorus</taxon>
    </lineage>
</organism>
<name>A0AAV9C7Q5_ACOCL</name>
<gene>
    <name evidence="1" type="ORF">QJS10_CPB21g00988</name>
</gene>
<reference evidence="1" key="1">
    <citation type="journal article" date="2023" name="Nat. Commun.">
        <title>Diploid and tetraploid genomes of Acorus and the evolution of monocots.</title>
        <authorList>
            <person name="Ma L."/>
            <person name="Liu K.W."/>
            <person name="Li Z."/>
            <person name="Hsiao Y.Y."/>
            <person name="Qi Y."/>
            <person name="Fu T."/>
            <person name="Tang G.D."/>
            <person name="Zhang D."/>
            <person name="Sun W.H."/>
            <person name="Liu D.K."/>
            <person name="Li Y."/>
            <person name="Chen G.Z."/>
            <person name="Liu X.D."/>
            <person name="Liao X.Y."/>
            <person name="Jiang Y.T."/>
            <person name="Yu X."/>
            <person name="Hao Y."/>
            <person name="Huang J."/>
            <person name="Zhao X.W."/>
            <person name="Ke S."/>
            <person name="Chen Y.Y."/>
            <person name="Wu W.L."/>
            <person name="Hsu J.L."/>
            <person name="Lin Y.F."/>
            <person name="Huang M.D."/>
            <person name="Li C.Y."/>
            <person name="Huang L."/>
            <person name="Wang Z.W."/>
            <person name="Zhao X."/>
            <person name="Zhong W.Y."/>
            <person name="Peng D.H."/>
            <person name="Ahmad S."/>
            <person name="Lan S."/>
            <person name="Zhang J.S."/>
            <person name="Tsai W.C."/>
            <person name="Van de Peer Y."/>
            <person name="Liu Z.J."/>
        </authorList>
    </citation>
    <scope>NUCLEOTIDE SEQUENCE</scope>
    <source>
        <strain evidence="1">CP</strain>
    </source>
</reference>
<evidence type="ECO:0000313" key="1">
    <source>
        <dbReference type="EMBL" id="KAK1284272.1"/>
    </source>
</evidence>
<reference evidence="1" key="2">
    <citation type="submission" date="2023-06" db="EMBL/GenBank/DDBJ databases">
        <authorList>
            <person name="Ma L."/>
            <person name="Liu K.-W."/>
            <person name="Li Z."/>
            <person name="Hsiao Y.-Y."/>
            <person name="Qi Y."/>
            <person name="Fu T."/>
            <person name="Tang G."/>
            <person name="Zhang D."/>
            <person name="Sun W.-H."/>
            <person name="Liu D.-K."/>
            <person name="Li Y."/>
            <person name="Chen G.-Z."/>
            <person name="Liu X.-D."/>
            <person name="Liao X.-Y."/>
            <person name="Jiang Y.-T."/>
            <person name="Yu X."/>
            <person name="Hao Y."/>
            <person name="Huang J."/>
            <person name="Zhao X.-W."/>
            <person name="Ke S."/>
            <person name="Chen Y.-Y."/>
            <person name="Wu W.-L."/>
            <person name="Hsu J.-L."/>
            <person name="Lin Y.-F."/>
            <person name="Huang M.-D."/>
            <person name="Li C.-Y."/>
            <person name="Huang L."/>
            <person name="Wang Z.-W."/>
            <person name="Zhao X."/>
            <person name="Zhong W.-Y."/>
            <person name="Peng D.-H."/>
            <person name="Ahmad S."/>
            <person name="Lan S."/>
            <person name="Zhang J.-S."/>
            <person name="Tsai W.-C."/>
            <person name="Van De Peer Y."/>
            <person name="Liu Z.-J."/>
        </authorList>
    </citation>
    <scope>NUCLEOTIDE SEQUENCE</scope>
    <source>
        <strain evidence="1">CP</strain>
        <tissue evidence="1">Leaves</tissue>
    </source>
</reference>
<accession>A0AAV9C7Q5</accession>
<comment type="caution">
    <text evidence="1">The sequence shown here is derived from an EMBL/GenBank/DDBJ whole genome shotgun (WGS) entry which is preliminary data.</text>
</comment>
<protein>
    <recommendedName>
        <fullName evidence="3">DUF4283 domain-containing protein</fullName>
    </recommendedName>
</protein>
<dbReference type="AlphaFoldDB" id="A0AAV9C7Q5"/>
<dbReference type="Proteomes" id="UP001180020">
    <property type="component" value="Unassembled WGS sequence"/>
</dbReference>
<dbReference type="EMBL" id="JAUJYO010000021">
    <property type="protein sequence ID" value="KAK1284272.1"/>
    <property type="molecule type" value="Genomic_DNA"/>
</dbReference>
<evidence type="ECO:0000313" key="2">
    <source>
        <dbReference type="Proteomes" id="UP001180020"/>
    </source>
</evidence>
<evidence type="ECO:0008006" key="3">
    <source>
        <dbReference type="Google" id="ProtNLM"/>
    </source>
</evidence>
<sequence>MREGVARFIKCTFDAGAECHDGKKIEILLKGLPLIWHTKTVVKRVVNGFEHLLSFEEIEVGQEKFPLVRAVIWIRSGSSPPSFVRVRMEGWVVKVDILPGDSWIHKSFAEAVKHGNKVRVVQSDKMVDGGCVPAKEGVVPVSSSVSAGLGSSRPSKRKATPGLVCMEGNLVSHMVASTEPVKEMEQWNADAAAGNSEARHAILGSPAHYSYNQTSYSPSLSRSPSGCVPHRLKSIIIARIEMACSSSEGSCSSEGTLFSMGGFCLKEGSASVCNGLGDLPLESGCERSTGLALLSPMQPDMVQVPNEPYQGSPGCGKVSIVGVLFKDGGKRGRMKSFLAYDGEVQMMEGLEEVVPASLV</sequence>
<proteinExistence type="predicted"/>